<dbReference type="InterPro" id="IPR050792">
    <property type="entry name" value="ADP-ribosylglycohydrolase"/>
</dbReference>
<dbReference type="Gene3D" id="1.10.4080.10">
    <property type="entry name" value="ADP-ribosylation/Crystallin J1"/>
    <property type="match status" value="1"/>
</dbReference>
<dbReference type="PANTHER" id="PTHR16222:SF12">
    <property type="entry name" value="ADP-RIBOSYLGLYCOHYDROLASE-RELATED"/>
    <property type="match status" value="1"/>
</dbReference>
<accession>A0ABQ0E3C8</accession>
<dbReference type="Pfam" id="PF03747">
    <property type="entry name" value="ADP_ribosyl_GH"/>
    <property type="match status" value="1"/>
</dbReference>
<reference evidence="1 2" key="1">
    <citation type="journal article" date="2025" name="Int. J. Syst. Evol. Microbiol.">
        <title>Desulfovibrio falkowii sp. nov., Porphyromonas miyakawae sp. nov., Mediterraneibacter flintii sp. nov. and Owariibacterium komagatae gen. nov., sp. nov., isolated from human faeces.</title>
        <authorList>
            <person name="Hamaguchi T."/>
            <person name="Ohara M."/>
            <person name="Hisatomi A."/>
            <person name="Sekiguchi K."/>
            <person name="Takeda J.I."/>
            <person name="Ueyama J."/>
            <person name="Ito M."/>
            <person name="Nishiwaki H."/>
            <person name="Ogi T."/>
            <person name="Hirayama M."/>
            <person name="Ohkuma M."/>
            <person name="Sakamoto M."/>
            <person name="Ohno K."/>
        </authorList>
    </citation>
    <scope>NUCLEOTIDE SEQUENCE [LARGE SCALE GENOMIC DNA]</scope>
    <source>
        <strain evidence="1 2">13CB11C</strain>
    </source>
</reference>
<evidence type="ECO:0008006" key="3">
    <source>
        <dbReference type="Google" id="ProtNLM"/>
    </source>
</evidence>
<dbReference type="SUPFAM" id="SSF101478">
    <property type="entry name" value="ADP-ribosylglycohydrolase"/>
    <property type="match status" value="1"/>
</dbReference>
<protein>
    <recommendedName>
        <fullName evidence="3">ADP-ribosylglycohydrolase</fullName>
    </recommendedName>
</protein>
<dbReference type="InterPro" id="IPR005502">
    <property type="entry name" value="Ribosyl_crysJ1"/>
</dbReference>
<comment type="caution">
    <text evidence="1">The sequence shown here is derived from an EMBL/GenBank/DDBJ whole genome shotgun (WGS) entry which is preliminary data.</text>
</comment>
<dbReference type="InterPro" id="IPR036705">
    <property type="entry name" value="Ribosyl_crysJ1_sf"/>
</dbReference>
<gene>
    <name evidence="1" type="ORF">Tsumi_12920</name>
</gene>
<organism evidence="1 2">
    <name type="scientific">Porphyromonas miyakawae</name>
    <dbReference type="NCBI Taxonomy" id="3137470"/>
    <lineage>
        <taxon>Bacteria</taxon>
        <taxon>Pseudomonadati</taxon>
        <taxon>Bacteroidota</taxon>
        <taxon>Bacteroidia</taxon>
        <taxon>Bacteroidales</taxon>
        <taxon>Porphyromonadaceae</taxon>
        <taxon>Porphyromonas</taxon>
    </lineage>
</organism>
<dbReference type="Proteomes" id="UP001628220">
    <property type="component" value="Unassembled WGS sequence"/>
</dbReference>
<name>A0ABQ0E3C8_9PORP</name>
<evidence type="ECO:0000313" key="2">
    <source>
        <dbReference type="Proteomes" id="UP001628220"/>
    </source>
</evidence>
<keyword evidence="2" id="KW-1185">Reference proteome</keyword>
<dbReference type="PANTHER" id="PTHR16222">
    <property type="entry name" value="ADP-RIBOSYLGLYCOHYDROLASE"/>
    <property type="match status" value="1"/>
</dbReference>
<sequence length="368" mass="41234">MLGAIIGDIVGSRFEFANTHRTDFELFADGCNYTDDTICTIAVADALLGRGDFAASLQAWCRRYPHPKGAYGGRFHQWIYTNPPVPYRSFGNGSAMRVSPCGWLPTREEVLSQARASAACTHNHPEGIKGAEATAEAIYMLRNGMTKKELAGHIEANYHYDLSLDVDDIRANNLFDETCQVTVPQAFACFLAGRTFEEVIRLAISIGGDSDTIGAIAGSLAEAYYGVPQAIEEKAWRFLPSEMQAVITAFRSRYAITKDELIKQCRYYKGEEECPFEDEGQDESLFWSYEDLWVNELKGNYIHDQMTLSSYLAFPSVANANKGKLSAVPVSLQLLLFNRYMHWLDGYRSLEDDVASFVDWLESDYLGE</sequence>
<evidence type="ECO:0000313" key="1">
    <source>
        <dbReference type="EMBL" id="GAB1252186.1"/>
    </source>
</evidence>
<dbReference type="EMBL" id="BAAFSF010000004">
    <property type="protein sequence ID" value="GAB1252186.1"/>
    <property type="molecule type" value="Genomic_DNA"/>
</dbReference>
<proteinExistence type="predicted"/>